<accession>A0A453SPI2</accession>
<dbReference type="Pfam" id="PF02535">
    <property type="entry name" value="Zip"/>
    <property type="match status" value="2"/>
</dbReference>
<dbReference type="PANTHER" id="PTHR11040">
    <property type="entry name" value="ZINC/IRON TRANSPORTER"/>
    <property type="match status" value="1"/>
</dbReference>
<keyword evidence="8" id="KW-1185">Reference proteome</keyword>
<dbReference type="PANTHER" id="PTHR11040:SF161">
    <property type="match status" value="1"/>
</dbReference>
<keyword evidence="4 6" id="KW-0472">Membrane</keyword>
<name>A0A453SPI2_AEGTS</name>
<evidence type="ECO:0000313" key="8">
    <source>
        <dbReference type="Proteomes" id="UP000015105"/>
    </source>
</evidence>
<evidence type="ECO:0000256" key="6">
    <source>
        <dbReference type="SAM" id="Phobius"/>
    </source>
</evidence>
<comment type="subcellular location">
    <subcellularLocation>
        <location evidence="1">Cell membrane</location>
        <topology evidence="1">Multi-pass membrane protein</topology>
    </subcellularLocation>
</comment>
<reference evidence="8" key="1">
    <citation type="journal article" date="2014" name="Science">
        <title>Ancient hybridizations among the ancestral genomes of bread wheat.</title>
        <authorList>
            <consortium name="International Wheat Genome Sequencing Consortium,"/>
            <person name="Marcussen T."/>
            <person name="Sandve S.R."/>
            <person name="Heier L."/>
            <person name="Spannagl M."/>
            <person name="Pfeifer M."/>
            <person name="Jakobsen K.S."/>
            <person name="Wulff B.B."/>
            <person name="Steuernagel B."/>
            <person name="Mayer K.F."/>
            <person name="Olsen O.A."/>
        </authorList>
    </citation>
    <scope>NUCLEOTIDE SEQUENCE [LARGE SCALE GENOMIC DNA]</scope>
    <source>
        <strain evidence="8">cv. AL8/78</strain>
    </source>
</reference>
<feature type="transmembrane region" description="Helical" evidence="6">
    <location>
        <begin position="231"/>
        <end position="250"/>
    </location>
</feature>
<evidence type="ECO:0000313" key="7">
    <source>
        <dbReference type="EnsemblPlants" id="AET7Gv21018600.1"/>
    </source>
</evidence>
<dbReference type="GO" id="GO:0005886">
    <property type="term" value="C:plasma membrane"/>
    <property type="evidence" value="ECO:0007669"/>
    <property type="project" value="UniProtKB-SubCell"/>
</dbReference>
<evidence type="ECO:0000256" key="4">
    <source>
        <dbReference type="ARBA" id="ARBA00023136"/>
    </source>
</evidence>
<dbReference type="Gramene" id="AET7Gv21018600.1">
    <property type="protein sequence ID" value="AET7Gv21018600.1"/>
    <property type="gene ID" value="AET7Gv21018600"/>
</dbReference>
<keyword evidence="2 6" id="KW-0812">Transmembrane</keyword>
<evidence type="ECO:0000256" key="1">
    <source>
        <dbReference type="ARBA" id="ARBA00004651"/>
    </source>
</evidence>
<dbReference type="GO" id="GO:0005385">
    <property type="term" value="F:zinc ion transmembrane transporter activity"/>
    <property type="evidence" value="ECO:0007669"/>
    <property type="project" value="TreeGrafter"/>
</dbReference>
<evidence type="ECO:0000256" key="3">
    <source>
        <dbReference type="ARBA" id="ARBA00022989"/>
    </source>
</evidence>
<reference evidence="7" key="3">
    <citation type="journal article" date="2017" name="Nature">
        <title>Genome sequence of the progenitor of the wheat D genome Aegilops tauschii.</title>
        <authorList>
            <person name="Luo M.C."/>
            <person name="Gu Y.Q."/>
            <person name="Puiu D."/>
            <person name="Wang H."/>
            <person name="Twardziok S.O."/>
            <person name="Deal K.R."/>
            <person name="Huo N."/>
            <person name="Zhu T."/>
            <person name="Wang L."/>
            <person name="Wang Y."/>
            <person name="McGuire P.E."/>
            <person name="Liu S."/>
            <person name="Long H."/>
            <person name="Ramasamy R.K."/>
            <person name="Rodriguez J.C."/>
            <person name="Van S.L."/>
            <person name="Yuan L."/>
            <person name="Wang Z."/>
            <person name="Xia Z."/>
            <person name="Xiao L."/>
            <person name="Anderson O.D."/>
            <person name="Ouyang S."/>
            <person name="Liang Y."/>
            <person name="Zimin A.V."/>
            <person name="Pertea G."/>
            <person name="Qi P."/>
            <person name="Bennetzen J.L."/>
            <person name="Dai X."/>
            <person name="Dawson M.W."/>
            <person name="Muller H.G."/>
            <person name="Kugler K."/>
            <person name="Rivarola-Duarte L."/>
            <person name="Spannagl M."/>
            <person name="Mayer K.F.X."/>
            <person name="Lu F.H."/>
            <person name="Bevan M.W."/>
            <person name="Leroy P."/>
            <person name="Li P."/>
            <person name="You F.M."/>
            <person name="Sun Q."/>
            <person name="Liu Z."/>
            <person name="Lyons E."/>
            <person name="Wicker T."/>
            <person name="Salzberg S.L."/>
            <person name="Devos K.M."/>
            <person name="Dvorak J."/>
        </authorList>
    </citation>
    <scope>NUCLEOTIDE SEQUENCE [LARGE SCALE GENOMIC DNA]</scope>
    <source>
        <strain evidence="7">cv. AL8/78</strain>
    </source>
</reference>
<keyword evidence="3 6" id="KW-1133">Transmembrane helix</keyword>
<evidence type="ECO:0000256" key="2">
    <source>
        <dbReference type="ARBA" id="ARBA00022692"/>
    </source>
</evidence>
<feature type="transmembrane region" description="Helical" evidence="6">
    <location>
        <begin position="194"/>
        <end position="219"/>
    </location>
</feature>
<organism evidence="7 8">
    <name type="scientific">Aegilops tauschii subsp. strangulata</name>
    <name type="common">Goatgrass</name>
    <dbReference type="NCBI Taxonomy" id="200361"/>
    <lineage>
        <taxon>Eukaryota</taxon>
        <taxon>Viridiplantae</taxon>
        <taxon>Streptophyta</taxon>
        <taxon>Embryophyta</taxon>
        <taxon>Tracheophyta</taxon>
        <taxon>Spermatophyta</taxon>
        <taxon>Magnoliopsida</taxon>
        <taxon>Liliopsida</taxon>
        <taxon>Poales</taxon>
        <taxon>Poaceae</taxon>
        <taxon>BOP clade</taxon>
        <taxon>Pooideae</taxon>
        <taxon>Triticodae</taxon>
        <taxon>Triticeae</taxon>
        <taxon>Triticinae</taxon>
        <taxon>Aegilops</taxon>
    </lineage>
</organism>
<feature type="transmembrane region" description="Helical" evidence="6">
    <location>
        <begin position="158"/>
        <end position="182"/>
    </location>
</feature>
<dbReference type="STRING" id="200361.A0A453SPI2"/>
<feature type="transmembrane region" description="Helical" evidence="6">
    <location>
        <begin position="49"/>
        <end position="69"/>
    </location>
</feature>
<feature type="compositionally biased region" description="Polar residues" evidence="5">
    <location>
        <begin position="86"/>
        <end position="95"/>
    </location>
</feature>
<dbReference type="InterPro" id="IPR003689">
    <property type="entry name" value="ZIP"/>
</dbReference>
<reference evidence="7" key="4">
    <citation type="submission" date="2019-03" db="UniProtKB">
        <authorList>
            <consortium name="EnsemblPlants"/>
        </authorList>
    </citation>
    <scope>IDENTIFICATION</scope>
</reference>
<sequence>AGEGGWAFVLAKAFAAGVVLGTGYVHMMHDAEEKFLDPCLPDSSPWQQFPFAGSVAMLASLVTLVVDFIGTQFYERKQRDKAGAASATTSAQDETGSPLLQDGRTTGGQKCEATLGHSHAHVYEGVVRNGHGHENEEGPSQARQVVVSQAQLKDLSMLLMAFFFAITTPAGIAAGSAMASFYDPYSPRALVVEGILNATSAGILIYMALVDLIAADFLGRRMSNSPTILQVGAYVSLFLGALAMASLAIWT</sequence>
<evidence type="ECO:0000256" key="5">
    <source>
        <dbReference type="SAM" id="MobiDB-lite"/>
    </source>
</evidence>
<dbReference type="EnsemblPlants" id="AET7Gv21018600.1">
    <property type="protein sequence ID" value="AET7Gv21018600.1"/>
    <property type="gene ID" value="AET7Gv21018600"/>
</dbReference>
<protein>
    <submittedName>
        <fullName evidence="7">Uncharacterized protein</fullName>
    </submittedName>
</protein>
<feature type="transmembrane region" description="Helical" evidence="6">
    <location>
        <begin position="7"/>
        <end position="29"/>
    </location>
</feature>
<dbReference type="Proteomes" id="UP000015105">
    <property type="component" value="Chromosome 7D"/>
</dbReference>
<feature type="region of interest" description="Disordered" evidence="5">
    <location>
        <begin position="81"/>
        <end position="107"/>
    </location>
</feature>
<proteinExistence type="predicted"/>
<dbReference type="AlphaFoldDB" id="A0A453SPI2"/>
<reference evidence="7" key="5">
    <citation type="journal article" date="2021" name="G3 (Bethesda)">
        <title>Aegilops tauschii genome assembly Aet v5.0 features greater sequence contiguity and improved annotation.</title>
        <authorList>
            <person name="Wang L."/>
            <person name="Zhu T."/>
            <person name="Rodriguez J.C."/>
            <person name="Deal K.R."/>
            <person name="Dubcovsky J."/>
            <person name="McGuire P.E."/>
            <person name="Lux T."/>
            <person name="Spannagl M."/>
            <person name="Mayer K.F.X."/>
            <person name="Baldrich P."/>
            <person name="Meyers B.C."/>
            <person name="Huo N."/>
            <person name="Gu Y.Q."/>
            <person name="Zhou H."/>
            <person name="Devos K.M."/>
            <person name="Bennetzen J.L."/>
            <person name="Unver T."/>
            <person name="Budak H."/>
            <person name="Gulick P.J."/>
            <person name="Galiba G."/>
            <person name="Kalapos B."/>
            <person name="Nelson D.R."/>
            <person name="Li P."/>
            <person name="You F.M."/>
            <person name="Luo M.C."/>
            <person name="Dvorak J."/>
        </authorList>
    </citation>
    <scope>NUCLEOTIDE SEQUENCE [LARGE SCALE GENOMIC DNA]</scope>
    <source>
        <strain evidence="7">cv. AL8/78</strain>
    </source>
</reference>
<reference evidence="8" key="2">
    <citation type="journal article" date="2017" name="Nat. Plants">
        <title>The Aegilops tauschii genome reveals multiple impacts of transposons.</title>
        <authorList>
            <person name="Zhao G."/>
            <person name="Zou C."/>
            <person name="Li K."/>
            <person name="Wang K."/>
            <person name="Li T."/>
            <person name="Gao L."/>
            <person name="Zhang X."/>
            <person name="Wang H."/>
            <person name="Yang Z."/>
            <person name="Liu X."/>
            <person name="Jiang W."/>
            <person name="Mao L."/>
            <person name="Kong X."/>
            <person name="Jiao Y."/>
            <person name="Jia J."/>
        </authorList>
    </citation>
    <scope>NUCLEOTIDE SEQUENCE [LARGE SCALE GENOMIC DNA]</scope>
    <source>
        <strain evidence="8">cv. AL8/78</strain>
    </source>
</reference>